<proteinExistence type="predicted"/>
<dbReference type="RefSeq" id="WP_179922576.1">
    <property type="nucleotide sequence ID" value="NZ_CP058909.1"/>
</dbReference>
<reference evidence="4 5" key="1">
    <citation type="submission" date="2020-07" db="EMBL/GenBank/DDBJ databases">
        <title>Halosimplex litoreum sp. nov. and Halosimplex rubrum sp. nov., isolated from different salt environments.</title>
        <authorList>
            <person name="Cui H."/>
        </authorList>
    </citation>
    <scope>NUCLEOTIDE SEQUENCE [LARGE SCALE GENOMIC DNA]</scope>
    <source>
        <strain evidence="4 5">R2</strain>
    </source>
</reference>
<evidence type="ECO:0000259" key="3">
    <source>
        <dbReference type="Pfam" id="PF01336"/>
    </source>
</evidence>
<feature type="compositionally biased region" description="Acidic residues" evidence="2">
    <location>
        <begin position="371"/>
        <end position="383"/>
    </location>
</feature>
<keyword evidence="5" id="KW-1185">Reference proteome</keyword>
<dbReference type="GO" id="GO:0000724">
    <property type="term" value="P:double-strand break repair via homologous recombination"/>
    <property type="evidence" value="ECO:0007669"/>
    <property type="project" value="TreeGrafter"/>
</dbReference>
<dbReference type="AlphaFoldDB" id="A0A7D5T572"/>
<evidence type="ECO:0000256" key="1">
    <source>
        <dbReference type="ARBA" id="ARBA00023125"/>
    </source>
</evidence>
<evidence type="ECO:0000313" key="5">
    <source>
        <dbReference type="Proteomes" id="UP000509346"/>
    </source>
</evidence>
<dbReference type="Proteomes" id="UP000509346">
    <property type="component" value="Chromosome"/>
</dbReference>
<dbReference type="Pfam" id="PF01336">
    <property type="entry name" value="tRNA_anti-codon"/>
    <property type="match status" value="2"/>
</dbReference>
<organism evidence="4 5">
    <name type="scientific">Halosimplex pelagicum</name>
    <dbReference type="NCBI Taxonomy" id="869886"/>
    <lineage>
        <taxon>Archaea</taxon>
        <taxon>Methanobacteriati</taxon>
        <taxon>Methanobacteriota</taxon>
        <taxon>Stenosarchaea group</taxon>
        <taxon>Halobacteria</taxon>
        <taxon>Halobacteriales</taxon>
        <taxon>Haloarculaceae</taxon>
        <taxon>Halosimplex</taxon>
    </lineage>
</organism>
<dbReference type="PANTHER" id="PTHR13356:SF0">
    <property type="entry name" value="SOSS COMPLEX SUBUNIT B HOMOLOG"/>
    <property type="match status" value="1"/>
</dbReference>
<feature type="compositionally biased region" description="Acidic residues" evidence="2">
    <location>
        <begin position="398"/>
        <end position="408"/>
    </location>
</feature>
<dbReference type="OrthoDB" id="6262at2157"/>
<evidence type="ECO:0000313" key="4">
    <source>
        <dbReference type="EMBL" id="QLH82108.1"/>
    </source>
</evidence>
<dbReference type="GO" id="GO:0010212">
    <property type="term" value="P:response to ionizing radiation"/>
    <property type="evidence" value="ECO:0007669"/>
    <property type="project" value="TreeGrafter"/>
</dbReference>
<evidence type="ECO:0000256" key="2">
    <source>
        <dbReference type="SAM" id="MobiDB-lite"/>
    </source>
</evidence>
<dbReference type="EMBL" id="CP058909">
    <property type="protein sequence ID" value="QLH82108.1"/>
    <property type="molecule type" value="Genomic_DNA"/>
</dbReference>
<dbReference type="SUPFAM" id="SSF50249">
    <property type="entry name" value="Nucleic acid-binding proteins"/>
    <property type="match status" value="3"/>
</dbReference>
<dbReference type="CDD" id="cd04491">
    <property type="entry name" value="SoSSB_OBF"/>
    <property type="match status" value="2"/>
</dbReference>
<feature type="region of interest" description="Disordered" evidence="2">
    <location>
        <begin position="370"/>
        <end position="410"/>
    </location>
</feature>
<sequence>MTTIKDVYQDLDSDTSFEEFEEQVENKIEEMNGLVDKDAAAVLVSDGLTTGRVQNIEEIDAGMDEVEFLGKILTIGDLNTFSRDGEDSDGTVCNIEVGDETGQIRAALWDEMAEDAVEELEVGEVLEISGTPKDGYNGLEVSAHDVVVQEDVEIGIEALESYHVADLSAGLSAVTMKGLVLGTTSINTFERDDGSDGQVANIVIGDKTGEIQVTMWGEAAEAVDDYRVKQSVEVTNADVRDGDNGLELHISSPDDITHIKEQIKYIPETTPIGEAELGDSVNLAGGVTYLDEKRAFDRDDGSSGQVRNLNLEDDSGNIRVSLWGDKAEMDINVSDEILITNAEIEQGWEDEPEASTGYQSTVLITGRGSYDVEEDEEADEGEKDDSSSSSGSTKSIDEYESDGDDAGEEVQVAGTVLGVGEEITLDTPNGEITITGGSDFDVRLGQSITVRGTQNDDDSIAASEIF</sequence>
<feature type="domain" description="OB" evidence="3">
    <location>
        <begin position="87"/>
        <end position="146"/>
    </location>
</feature>
<dbReference type="InterPro" id="IPR012340">
    <property type="entry name" value="NA-bd_OB-fold"/>
</dbReference>
<dbReference type="KEGG" id="hpel:HZS54_11065"/>
<gene>
    <name evidence="4" type="ORF">HZS54_11065</name>
</gene>
<dbReference type="GO" id="GO:0003677">
    <property type="term" value="F:DNA binding"/>
    <property type="evidence" value="ECO:0007669"/>
    <property type="project" value="UniProtKB-KW"/>
</dbReference>
<dbReference type="GeneID" id="56083136"/>
<accession>A0A7D5T572</accession>
<feature type="domain" description="OB" evidence="3">
    <location>
        <begin position="174"/>
        <end position="251"/>
    </location>
</feature>
<keyword evidence="1" id="KW-0238">DNA-binding</keyword>
<dbReference type="Gene3D" id="2.40.50.140">
    <property type="entry name" value="Nucleic acid-binding proteins"/>
    <property type="match status" value="3"/>
</dbReference>
<dbReference type="InterPro" id="IPR004365">
    <property type="entry name" value="NA-bd_OB_tRNA"/>
</dbReference>
<protein>
    <submittedName>
        <fullName evidence="4">Replication factor A</fullName>
    </submittedName>
</protein>
<dbReference type="InterPro" id="IPR051231">
    <property type="entry name" value="SOSS-B"/>
</dbReference>
<dbReference type="PANTHER" id="PTHR13356">
    <property type="entry name" value="OB FOLD NUCLEIC ACID BINDING PROTEIN-RELATED"/>
    <property type="match status" value="1"/>
</dbReference>
<name>A0A7D5T572_9EURY</name>